<keyword evidence="8" id="KW-1185">Reference proteome</keyword>
<dbReference type="Pfam" id="PF04116">
    <property type="entry name" value="FA_hydroxylase"/>
    <property type="match status" value="1"/>
</dbReference>
<evidence type="ECO:0000259" key="6">
    <source>
        <dbReference type="Pfam" id="PF04116"/>
    </source>
</evidence>
<comment type="subcellular location">
    <subcellularLocation>
        <location evidence="1">Membrane</location>
    </subcellularLocation>
</comment>
<evidence type="ECO:0000313" key="7">
    <source>
        <dbReference type="EMBL" id="MFC3156383.1"/>
    </source>
</evidence>
<keyword evidence="4 5" id="KW-0472">Membrane</keyword>
<evidence type="ECO:0000256" key="1">
    <source>
        <dbReference type="ARBA" id="ARBA00004370"/>
    </source>
</evidence>
<dbReference type="InterPro" id="IPR050307">
    <property type="entry name" value="Sterol_Desaturase_Related"/>
</dbReference>
<feature type="transmembrane region" description="Helical" evidence="5">
    <location>
        <begin position="86"/>
        <end position="105"/>
    </location>
</feature>
<dbReference type="GO" id="GO:0016491">
    <property type="term" value="F:oxidoreductase activity"/>
    <property type="evidence" value="ECO:0007669"/>
    <property type="project" value="UniProtKB-KW"/>
</dbReference>
<dbReference type="RefSeq" id="WP_382417596.1">
    <property type="nucleotide sequence ID" value="NZ_AP031500.1"/>
</dbReference>
<feature type="domain" description="Fatty acid hydroxylase" evidence="6">
    <location>
        <begin position="95"/>
        <end position="228"/>
    </location>
</feature>
<feature type="transmembrane region" description="Helical" evidence="5">
    <location>
        <begin position="6"/>
        <end position="27"/>
    </location>
</feature>
<name>A0ABV7HUA8_9GAMM</name>
<evidence type="ECO:0000313" key="8">
    <source>
        <dbReference type="Proteomes" id="UP001595548"/>
    </source>
</evidence>
<dbReference type="EC" id="1.-.-.-" evidence="7"/>
<feature type="transmembrane region" description="Helical" evidence="5">
    <location>
        <begin position="48"/>
        <end position="74"/>
    </location>
</feature>
<comment type="caution">
    <text evidence="7">The sequence shown here is derived from an EMBL/GenBank/DDBJ whole genome shotgun (WGS) entry which is preliminary data.</text>
</comment>
<proteinExistence type="predicted"/>
<organism evidence="7 8">
    <name type="scientific">Gilvimarinus japonicus</name>
    <dbReference type="NCBI Taxonomy" id="1796469"/>
    <lineage>
        <taxon>Bacteria</taxon>
        <taxon>Pseudomonadati</taxon>
        <taxon>Pseudomonadota</taxon>
        <taxon>Gammaproteobacteria</taxon>
        <taxon>Cellvibrionales</taxon>
        <taxon>Cellvibrionaceae</taxon>
        <taxon>Gilvimarinus</taxon>
    </lineage>
</organism>
<evidence type="ECO:0000256" key="5">
    <source>
        <dbReference type="SAM" id="Phobius"/>
    </source>
</evidence>
<dbReference type="PANTHER" id="PTHR11863">
    <property type="entry name" value="STEROL DESATURASE"/>
    <property type="match status" value="1"/>
</dbReference>
<reference evidence="8" key="1">
    <citation type="journal article" date="2019" name="Int. J. Syst. Evol. Microbiol.">
        <title>The Global Catalogue of Microorganisms (GCM) 10K type strain sequencing project: providing services to taxonomists for standard genome sequencing and annotation.</title>
        <authorList>
            <consortium name="The Broad Institute Genomics Platform"/>
            <consortium name="The Broad Institute Genome Sequencing Center for Infectious Disease"/>
            <person name="Wu L."/>
            <person name="Ma J."/>
        </authorList>
    </citation>
    <scope>NUCLEOTIDE SEQUENCE [LARGE SCALE GENOMIC DNA]</scope>
    <source>
        <strain evidence="8">KCTC 52141</strain>
    </source>
</reference>
<evidence type="ECO:0000256" key="2">
    <source>
        <dbReference type="ARBA" id="ARBA00022692"/>
    </source>
</evidence>
<dbReference type="InterPro" id="IPR006694">
    <property type="entry name" value="Fatty_acid_hydroxylase"/>
</dbReference>
<dbReference type="EMBL" id="JBHRTL010000030">
    <property type="protein sequence ID" value="MFC3156383.1"/>
    <property type="molecule type" value="Genomic_DNA"/>
</dbReference>
<evidence type="ECO:0000256" key="4">
    <source>
        <dbReference type="ARBA" id="ARBA00023136"/>
    </source>
</evidence>
<dbReference type="Proteomes" id="UP001595548">
    <property type="component" value="Unassembled WGS sequence"/>
</dbReference>
<keyword evidence="3 5" id="KW-1133">Transmembrane helix</keyword>
<keyword evidence="7" id="KW-0560">Oxidoreductase</keyword>
<protein>
    <submittedName>
        <fullName evidence="7">Sterol desaturase family protein</fullName>
        <ecNumber evidence="7">1.-.-.-</ecNumber>
    </submittedName>
</protein>
<keyword evidence="2 5" id="KW-0812">Transmembrane</keyword>
<feature type="transmembrane region" description="Helical" evidence="5">
    <location>
        <begin position="146"/>
        <end position="166"/>
    </location>
</feature>
<evidence type="ECO:0000256" key="3">
    <source>
        <dbReference type="ARBA" id="ARBA00022989"/>
    </source>
</evidence>
<gene>
    <name evidence="7" type="ORF">ACFOEB_14315</name>
</gene>
<sequence>MGQFVLSHEAIVRGVIFASVLMTMAVWEAIRGLRPQRVGRAQRWPHNLLLVVVSTALLRVLFPLAAVGAAYLALERSWGVFNNLAVPLWMAIVGSFILLDLLIYWQHRLFHRVPWLWRLHRVHHTDLEFDVTTGLRFHPVEILLSMALKVVVVIALGAPPLAVLWFEVVLSSTAIFNHANVALPAIVERWARWLVVTPSMHRVHHSVIRKETDSNFGFNLPWWDRLFSSYRAQPKAGQLGMTIGLEVFRQPQDSRLDRLLLQPFVRSSSPKVTPPMSNPER</sequence>
<accession>A0ABV7HUA8</accession>